<feature type="domain" description="Flavodoxin-like" evidence="4">
    <location>
        <begin position="53"/>
        <end position="208"/>
    </location>
</feature>
<dbReference type="PANTHER" id="PTHR39201:SF1">
    <property type="entry name" value="FLAVODOXIN-LIKE DOMAIN-CONTAINING PROTEIN"/>
    <property type="match status" value="1"/>
</dbReference>
<dbReference type="RefSeq" id="WP_205102760.1">
    <property type="nucleotide sequence ID" value="NZ_JACJJC010000009.1"/>
</dbReference>
<comment type="cofactor">
    <cofactor evidence="1">
        <name>FMN</name>
        <dbReference type="ChEBI" id="CHEBI:58210"/>
    </cofactor>
</comment>
<evidence type="ECO:0000313" key="6">
    <source>
        <dbReference type="Proteomes" id="UP000715095"/>
    </source>
</evidence>
<dbReference type="Proteomes" id="UP000715095">
    <property type="component" value="Unassembled WGS sequence"/>
</dbReference>
<accession>A0ABS2DSY5</accession>
<dbReference type="InterPro" id="IPR001226">
    <property type="entry name" value="Flavodoxin_CS"/>
</dbReference>
<reference evidence="5 6" key="1">
    <citation type="journal article" date="2021" name="Sci. Rep.">
        <title>The distribution of antibiotic resistance genes in chicken gut microbiota commensals.</title>
        <authorList>
            <person name="Juricova H."/>
            <person name="Matiasovicova J."/>
            <person name="Kubasova T."/>
            <person name="Cejkova D."/>
            <person name="Rychlik I."/>
        </authorList>
    </citation>
    <scope>NUCLEOTIDE SEQUENCE [LARGE SCALE GENOMIC DNA]</scope>
    <source>
        <strain evidence="5 6">An829</strain>
    </source>
</reference>
<dbReference type="EMBL" id="JACJJC010000009">
    <property type="protein sequence ID" value="MBM6704247.1"/>
    <property type="molecule type" value="Genomic_DNA"/>
</dbReference>
<evidence type="ECO:0000259" key="4">
    <source>
        <dbReference type="PROSITE" id="PS50902"/>
    </source>
</evidence>
<name>A0ABS2DSY5_9BURK</name>
<dbReference type="PROSITE" id="PS00201">
    <property type="entry name" value="FLAVODOXIN"/>
    <property type="match status" value="1"/>
</dbReference>
<evidence type="ECO:0000256" key="3">
    <source>
        <dbReference type="ARBA" id="ARBA00022643"/>
    </source>
</evidence>
<organism evidence="5 6">
    <name type="scientific">Sutterella massiliensis</name>
    <dbReference type="NCBI Taxonomy" id="1816689"/>
    <lineage>
        <taxon>Bacteria</taxon>
        <taxon>Pseudomonadati</taxon>
        <taxon>Pseudomonadota</taxon>
        <taxon>Betaproteobacteria</taxon>
        <taxon>Burkholderiales</taxon>
        <taxon>Sutterellaceae</taxon>
        <taxon>Sutterella</taxon>
    </lineage>
</organism>
<keyword evidence="3" id="KW-0288">FMN</keyword>
<dbReference type="PROSITE" id="PS51318">
    <property type="entry name" value="TAT"/>
    <property type="match status" value="1"/>
</dbReference>
<dbReference type="SUPFAM" id="SSF52218">
    <property type="entry name" value="Flavoproteins"/>
    <property type="match status" value="1"/>
</dbReference>
<dbReference type="PROSITE" id="PS50902">
    <property type="entry name" value="FLAVODOXIN_LIKE"/>
    <property type="match status" value="1"/>
</dbReference>
<keyword evidence="2" id="KW-0285">Flavoprotein</keyword>
<dbReference type="InterPro" id="IPR029039">
    <property type="entry name" value="Flavoprotein-like_sf"/>
</dbReference>
<comment type="caution">
    <text evidence="5">The sequence shown here is derived from an EMBL/GenBank/DDBJ whole genome shotgun (WGS) entry which is preliminary data.</text>
</comment>
<dbReference type="Pfam" id="PF12682">
    <property type="entry name" value="Flavodoxin_4"/>
    <property type="match status" value="1"/>
</dbReference>
<proteinExistence type="predicted"/>
<evidence type="ECO:0000313" key="5">
    <source>
        <dbReference type="EMBL" id="MBM6704247.1"/>
    </source>
</evidence>
<protein>
    <recommendedName>
        <fullName evidence="4">Flavodoxin-like domain-containing protein</fullName>
    </recommendedName>
</protein>
<dbReference type="Gene3D" id="3.40.50.360">
    <property type="match status" value="1"/>
</dbReference>
<gene>
    <name evidence="5" type="ORF">H6A60_07095</name>
</gene>
<sequence>MTDKYDRRSILKTAGMSAFLTALAGRATFHSTESLAAEANQTGKKPARPLKRAAVVYFSRSGHTRRIAEAIAVTTGVPLFEITLKTPYSDDYKTAAAQVKADIERGVRPEILMPELDLDDFDTLFLGAPTWWHHIATPVQAWLLAVNLNGKTVMPFTTHGGGFEMETREDWAAYCMGADVKTSLVIWGRNWGDFTDDVEDWLDESGIR</sequence>
<dbReference type="InterPro" id="IPR006311">
    <property type="entry name" value="TAT_signal"/>
</dbReference>
<evidence type="ECO:0000256" key="1">
    <source>
        <dbReference type="ARBA" id="ARBA00001917"/>
    </source>
</evidence>
<dbReference type="PANTHER" id="PTHR39201">
    <property type="entry name" value="EXPORTED PROTEIN-RELATED"/>
    <property type="match status" value="1"/>
</dbReference>
<keyword evidence="6" id="KW-1185">Reference proteome</keyword>
<evidence type="ECO:0000256" key="2">
    <source>
        <dbReference type="ARBA" id="ARBA00022630"/>
    </source>
</evidence>
<dbReference type="InterPro" id="IPR008254">
    <property type="entry name" value="Flavodoxin/NO_synth"/>
</dbReference>